<accession>G0VH53</accession>
<organism evidence="2 3">
    <name type="scientific">Naumovozyma castellii</name>
    <name type="common">Yeast</name>
    <name type="synonym">Saccharomyces castellii</name>
    <dbReference type="NCBI Taxonomy" id="27288"/>
    <lineage>
        <taxon>Eukaryota</taxon>
        <taxon>Fungi</taxon>
        <taxon>Dikarya</taxon>
        <taxon>Ascomycota</taxon>
        <taxon>Saccharomycotina</taxon>
        <taxon>Saccharomycetes</taxon>
        <taxon>Saccharomycetales</taxon>
        <taxon>Saccharomycetaceae</taxon>
        <taxon>Naumovozyma</taxon>
    </lineage>
</organism>
<dbReference type="AlphaFoldDB" id="G0VH53"/>
<feature type="domain" description="YCII-related" evidence="1">
    <location>
        <begin position="3"/>
        <end position="87"/>
    </location>
</feature>
<dbReference type="InterPro" id="IPR005545">
    <property type="entry name" value="YCII"/>
</dbReference>
<evidence type="ECO:0000259" key="1">
    <source>
        <dbReference type="Pfam" id="PF03795"/>
    </source>
</evidence>
<keyword evidence="3" id="KW-1185">Reference proteome</keyword>
<dbReference type="PANTHER" id="PTHR33606">
    <property type="entry name" value="PROTEIN YCII"/>
    <property type="match status" value="1"/>
</dbReference>
<sequence length="106" mass="11693">MVEWCVIVYDKPGSDRSAFRPQHLAAIPALVEQGKLVCAGAIYNEPKSEGEAPTFAGSHLQIIADTKEEALAIVMNDIFAKEGIWDTDNIIIYRFGCAVREPKSKK</sequence>
<proteinExistence type="predicted"/>
<reference evidence="2 3" key="1">
    <citation type="journal article" date="2011" name="Proc. Natl. Acad. Sci. U.S.A.">
        <title>Evolutionary erosion of yeast sex chromosomes by mating-type switching accidents.</title>
        <authorList>
            <person name="Gordon J.L."/>
            <person name="Armisen D."/>
            <person name="Proux-Wera E."/>
            <person name="Oheigeartaigh S.S."/>
            <person name="Byrne K.P."/>
            <person name="Wolfe K.H."/>
        </authorList>
    </citation>
    <scope>NUCLEOTIDE SEQUENCE [LARGE SCALE GENOMIC DNA]</scope>
    <source>
        <strain evidence="3">ATCC 76901 / BCRC 22586 / CBS 4309 / NBRC 1992 / NRRL Y-12630</strain>
    </source>
</reference>
<dbReference type="HOGENOM" id="CLU_110355_2_2_1"/>
<dbReference type="InterPro" id="IPR051807">
    <property type="entry name" value="Sec-metab_biosynth-assoc"/>
</dbReference>
<dbReference type="PANTHER" id="PTHR33606:SF3">
    <property type="entry name" value="PROTEIN YCII"/>
    <property type="match status" value="1"/>
</dbReference>
<dbReference type="OMA" id="FAKEGIW"/>
<dbReference type="Proteomes" id="UP000001640">
    <property type="component" value="Chromosome 6"/>
</dbReference>
<dbReference type="KEGG" id="ncs:NCAS_0F03410"/>
<dbReference type="Pfam" id="PF03795">
    <property type="entry name" value="YCII"/>
    <property type="match status" value="1"/>
</dbReference>
<dbReference type="InParanoid" id="G0VH53"/>
<dbReference type="InterPro" id="IPR011008">
    <property type="entry name" value="Dimeric_a/b-barrel"/>
</dbReference>
<evidence type="ECO:0000313" key="3">
    <source>
        <dbReference type="Proteomes" id="UP000001640"/>
    </source>
</evidence>
<dbReference type="OrthoDB" id="5519740at2759"/>
<dbReference type="SUPFAM" id="SSF54909">
    <property type="entry name" value="Dimeric alpha+beta barrel"/>
    <property type="match status" value="1"/>
</dbReference>
<dbReference type="GeneID" id="96904472"/>
<dbReference type="eggNOG" id="ENOG502S4AZ">
    <property type="taxonomic scope" value="Eukaryota"/>
</dbReference>
<protein>
    <recommendedName>
        <fullName evidence="1">YCII-related domain-containing protein</fullName>
    </recommendedName>
</protein>
<dbReference type="Gene3D" id="3.30.70.1060">
    <property type="entry name" value="Dimeric alpha+beta barrel"/>
    <property type="match status" value="1"/>
</dbReference>
<gene>
    <name evidence="2" type="primary">NCAS0F03410</name>
    <name evidence="2" type="ordered locus">NCAS_0F03410</name>
</gene>
<dbReference type="EMBL" id="HE576757">
    <property type="protein sequence ID" value="CCC70825.1"/>
    <property type="molecule type" value="Genomic_DNA"/>
</dbReference>
<reference key="2">
    <citation type="submission" date="2011-08" db="EMBL/GenBank/DDBJ databases">
        <title>Genome sequence of Naumovozyma castellii.</title>
        <authorList>
            <person name="Gordon J.L."/>
            <person name="Armisen D."/>
            <person name="Proux-Wera E."/>
            <person name="OhEigeartaigh S.S."/>
            <person name="Byrne K.P."/>
            <person name="Wolfe K.H."/>
        </authorList>
    </citation>
    <scope>NUCLEOTIDE SEQUENCE</scope>
    <source>
        <strain>Type strain:CBS 4309</strain>
    </source>
</reference>
<evidence type="ECO:0000313" key="2">
    <source>
        <dbReference type="EMBL" id="CCC70825.1"/>
    </source>
</evidence>
<dbReference type="RefSeq" id="XP_003677179.1">
    <property type="nucleotide sequence ID" value="XM_003677131.1"/>
</dbReference>
<name>G0VH53_NAUCA</name>